<reference evidence="1 2" key="1">
    <citation type="submission" date="2018-03" db="EMBL/GenBank/DDBJ databases">
        <title>Genomic Encyclopedia of Archaeal and Bacterial Type Strains, Phase II (KMG-II): from individual species to whole genera.</title>
        <authorList>
            <person name="Goeker M."/>
        </authorList>
    </citation>
    <scope>NUCLEOTIDE SEQUENCE [LARGE SCALE GENOMIC DNA]</scope>
    <source>
        <strain evidence="1 2">DSM 100214</strain>
    </source>
</reference>
<dbReference type="InterPro" id="IPR011044">
    <property type="entry name" value="Quino_amine_DH_bsu"/>
</dbReference>
<evidence type="ECO:0008006" key="3">
    <source>
        <dbReference type="Google" id="ProtNLM"/>
    </source>
</evidence>
<dbReference type="SUPFAM" id="SSF50969">
    <property type="entry name" value="YVTN repeat-like/Quinoprotein amine dehydrogenase"/>
    <property type="match status" value="1"/>
</dbReference>
<sequence length="557" mass="61746">MFTVPATKHAVTDEFGTVLLSDLPSGSYEIYANLTGYGSGKQVVRVSPDSLKPVAIEIRYGVKTEFIPEIELILPSIPANFAPNENVVFSFNVIDKDSRPEEINVVISSDLDGKLLETKPNSVNNVKFETSTLSRGLHTITITATDKDNYSATKTITVTTTAPSNITLESANKTSQDCVLLKWQQYKTADFKRYEIFRTNSPDIEGQLIASFTVADSVEYLDKLPPLVNETYYYIRVSNAEGQYRISNKIKVEEPAGKIYHYSITDAVHHPTEPILYIVDNAAMKLRAINYVTQKEINSIGLQGSVGDIAIGNNGFGLEVYVPNNGGFIYVYNANTLNLVTSIKTGLDTRCVVTNGHGYIVASLIPSPWWEQPVRTYSRSTGVNISGNGDYEGDRLRFIPNTDKIISISRGISPVDMEYFELNGSGEILSHKDDSYHGDYPLDPNIFRILSNGEFVVTGQEGAVYSAANTMIYKGVINRGAPNFSDFAFSNNGNIIYAGTSNRNSLQVVKYPQLTRTDEILIKGYPKFLFNFQGKVISISRTSQYSDAYVFEQISIE</sequence>
<dbReference type="InterPro" id="IPR013783">
    <property type="entry name" value="Ig-like_fold"/>
</dbReference>
<evidence type="ECO:0000313" key="1">
    <source>
        <dbReference type="EMBL" id="PXV63136.1"/>
    </source>
</evidence>
<dbReference type="AlphaFoldDB" id="A0A2V3PN51"/>
<comment type="caution">
    <text evidence="1">The sequence shown here is derived from an EMBL/GenBank/DDBJ whole genome shotgun (WGS) entry which is preliminary data.</text>
</comment>
<dbReference type="Gene3D" id="2.60.40.10">
    <property type="entry name" value="Immunoglobulins"/>
    <property type="match status" value="2"/>
</dbReference>
<keyword evidence="2" id="KW-1185">Reference proteome</keyword>
<accession>A0A2V3PN51</accession>
<dbReference type="InterPro" id="IPR015943">
    <property type="entry name" value="WD40/YVTN_repeat-like_dom_sf"/>
</dbReference>
<dbReference type="Proteomes" id="UP000247973">
    <property type="component" value="Unassembled WGS sequence"/>
</dbReference>
<dbReference type="EMBL" id="QICL01000015">
    <property type="protein sequence ID" value="PXV63136.1"/>
    <property type="molecule type" value="Genomic_DNA"/>
</dbReference>
<proteinExistence type="predicted"/>
<dbReference type="Gene3D" id="2.130.10.10">
    <property type="entry name" value="YVTN repeat-like/Quinoprotein amine dehydrogenase"/>
    <property type="match status" value="1"/>
</dbReference>
<gene>
    <name evidence="1" type="ORF">CLV62_11518</name>
</gene>
<protein>
    <recommendedName>
        <fullName evidence="3">Fibronectin type-III domain-containing protein</fullName>
    </recommendedName>
</protein>
<organism evidence="1 2">
    <name type="scientific">Dysgonomonas alginatilytica</name>
    <dbReference type="NCBI Taxonomy" id="1605892"/>
    <lineage>
        <taxon>Bacteria</taxon>
        <taxon>Pseudomonadati</taxon>
        <taxon>Bacteroidota</taxon>
        <taxon>Bacteroidia</taxon>
        <taxon>Bacteroidales</taxon>
        <taxon>Dysgonomonadaceae</taxon>
        <taxon>Dysgonomonas</taxon>
    </lineage>
</organism>
<name>A0A2V3PN51_9BACT</name>
<evidence type="ECO:0000313" key="2">
    <source>
        <dbReference type="Proteomes" id="UP000247973"/>
    </source>
</evidence>